<dbReference type="EMBL" id="CADCUU010000484">
    <property type="protein sequence ID" value="CAA9436486.1"/>
    <property type="molecule type" value="Genomic_DNA"/>
</dbReference>
<sequence length="154" mass="16744">ARTLAPCPPRLCVPSAGGLRHWEAAVPGLRAVRRQHAPDAGPDRPPRPRAEDSAGASAPRRAGGERLQLCRPERVLLRPHADQPRHGAEHGLRRAAFGPPRSGHQPSLCRGLSAWSLHRRQRRPGGSLFLVPPRLLLRGPRPRPSGRDRAAPGL</sequence>
<dbReference type="AlphaFoldDB" id="A0A6J4QFX5"/>
<evidence type="ECO:0000313" key="2">
    <source>
        <dbReference type="EMBL" id="CAA9436486.1"/>
    </source>
</evidence>
<evidence type="ECO:0000256" key="1">
    <source>
        <dbReference type="SAM" id="MobiDB-lite"/>
    </source>
</evidence>
<feature type="compositionally biased region" description="Basic and acidic residues" evidence="1">
    <location>
        <begin position="145"/>
        <end position="154"/>
    </location>
</feature>
<feature type="non-terminal residue" evidence="2">
    <location>
        <position position="154"/>
    </location>
</feature>
<proteinExistence type="predicted"/>
<organism evidence="2">
    <name type="scientific">uncultured Rubellimicrobium sp</name>
    <dbReference type="NCBI Taxonomy" id="543078"/>
    <lineage>
        <taxon>Bacteria</taxon>
        <taxon>Pseudomonadati</taxon>
        <taxon>Pseudomonadota</taxon>
        <taxon>Alphaproteobacteria</taxon>
        <taxon>Rhodobacterales</taxon>
        <taxon>Roseobacteraceae</taxon>
        <taxon>Rubellimicrobium</taxon>
        <taxon>environmental samples</taxon>
    </lineage>
</organism>
<name>A0A6J4QFX5_9RHOB</name>
<gene>
    <name evidence="2" type="ORF">AVDCRST_MAG15-3226</name>
</gene>
<reference evidence="2" key="1">
    <citation type="submission" date="2020-02" db="EMBL/GenBank/DDBJ databases">
        <authorList>
            <person name="Meier V. D."/>
        </authorList>
    </citation>
    <scope>NUCLEOTIDE SEQUENCE</scope>
    <source>
        <strain evidence="2">AVDCRST_MAG15</strain>
    </source>
</reference>
<feature type="non-terminal residue" evidence="2">
    <location>
        <position position="1"/>
    </location>
</feature>
<feature type="region of interest" description="Disordered" evidence="1">
    <location>
        <begin position="121"/>
        <end position="154"/>
    </location>
</feature>
<accession>A0A6J4QFX5</accession>
<protein>
    <submittedName>
        <fullName evidence="2">GH23</fullName>
    </submittedName>
</protein>
<feature type="compositionally biased region" description="Basic and acidic residues" evidence="1">
    <location>
        <begin position="41"/>
        <end position="52"/>
    </location>
</feature>
<feature type="region of interest" description="Disordered" evidence="1">
    <location>
        <begin position="32"/>
        <end position="108"/>
    </location>
</feature>
<feature type="compositionally biased region" description="Basic and acidic residues" evidence="1">
    <location>
        <begin position="71"/>
        <end position="92"/>
    </location>
</feature>